<name>A0AAD7SWC4_9TELE</name>
<evidence type="ECO:0000256" key="9">
    <source>
        <dbReference type="SAM" id="MobiDB-lite"/>
    </source>
</evidence>
<feature type="region of interest" description="Disordered" evidence="9">
    <location>
        <begin position="243"/>
        <end position="275"/>
    </location>
</feature>
<evidence type="ECO:0000313" key="14">
    <source>
        <dbReference type="Proteomes" id="UP001221898"/>
    </source>
</evidence>
<gene>
    <name evidence="13" type="ORF">AAFF_G00235850</name>
</gene>
<reference evidence="13" key="1">
    <citation type="journal article" date="2023" name="Science">
        <title>Genome structures resolve the early diversification of teleost fishes.</title>
        <authorList>
            <person name="Parey E."/>
            <person name="Louis A."/>
            <person name="Montfort J."/>
            <person name="Bouchez O."/>
            <person name="Roques C."/>
            <person name="Iampietro C."/>
            <person name="Lluch J."/>
            <person name="Castinel A."/>
            <person name="Donnadieu C."/>
            <person name="Desvignes T."/>
            <person name="Floi Bucao C."/>
            <person name="Jouanno E."/>
            <person name="Wen M."/>
            <person name="Mejri S."/>
            <person name="Dirks R."/>
            <person name="Jansen H."/>
            <person name="Henkel C."/>
            <person name="Chen W.J."/>
            <person name="Zahm M."/>
            <person name="Cabau C."/>
            <person name="Klopp C."/>
            <person name="Thompson A.W."/>
            <person name="Robinson-Rechavi M."/>
            <person name="Braasch I."/>
            <person name="Lecointre G."/>
            <person name="Bobe J."/>
            <person name="Postlethwait J.H."/>
            <person name="Berthelot C."/>
            <person name="Roest Crollius H."/>
            <person name="Guiguen Y."/>
        </authorList>
    </citation>
    <scope>NUCLEOTIDE SEQUENCE</scope>
    <source>
        <strain evidence="13">NC1722</strain>
    </source>
</reference>
<dbReference type="Proteomes" id="UP001221898">
    <property type="component" value="Unassembled WGS sequence"/>
</dbReference>
<dbReference type="Gene3D" id="2.170.270.10">
    <property type="entry name" value="SET domain"/>
    <property type="match status" value="1"/>
</dbReference>
<sequence>MSFVSGQDVCNGLENLPVFYEGKVSQDDLPLFQYSAENVPGPGCEIDPNEVTLLGCDCHSQSCQQGSCSCLQAHGQAYDGQGRLKDHREDETEYSRPVFECNVLCGCSEACSNRVVQRGLSLRLGVFPAHGKGWGVRALEPMPRGTFVCEYAGEVIGTEEARRRQRAQKPGDMNYIIAVTEHAGGGKLGETIVDPVAVGNVGRFLNHSCRPNLFMVPVRVHSLAPRLALFAGRDIAPQEELTFDYSGGYNNPRGKEPRPPQGDRRTDGEEAPERKPCHCGAQDCGLFLPLDLSVISNA</sequence>
<dbReference type="InterPro" id="IPR003616">
    <property type="entry name" value="Post-SET_dom"/>
</dbReference>
<dbReference type="Pfam" id="PF05033">
    <property type="entry name" value="Pre-SET"/>
    <property type="match status" value="1"/>
</dbReference>
<evidence type="ECO:0000256" key="6">
    <source>
        <dbReference type="ARBA" id="ARBA00022723"/>
    </source>
</evidence>
<keyword evidence="2" id="KW-0158">Chromosome</keyword>
<evidence type="ECO:0000256" key="1">
    <source>
        <dbReference type="ARBA" id="ARBA00004286"/>
    </source>
</evidence>
<feature type="domain" description="Post-SET" evidence="12">
    <location>
        <begin position="273"/>
        <end position="289"/>
    </location>
</feature>
<keyword evidence="7" id="KW-0862">Zinc</keyword>
<keyword evidence="8" id="KW-0156">Chromatin regulator</keyword>
<comment type="subcellular location">
    <subcellularLocation>
        <location evidence="1">Chromosome</location>
    </subcellularLocation>
</comment>
<evidence type="ECO:0000256" key="8">
    <source>
        <dbReference type="ARBA" id="ARBA00022853"/>
    </source>
</evidence>
<evidence type="ECO:0000256" key="3">
    <source>
        <dbReference type="ARBA" id="ARBA00022603"/>
    </source>
</evidence>
<accession>A0AAD7SWC4</accession>
<evidence type="ECO:0000256" key="7">
    <source>
        <dbReference type="ARBA" id="ARBA00022833"/>
    </source>
</evidence>
<organism evidence="13 14">
    <name type="scientific">Aldrovandia affinis</name>
    <dbReference type="NCBI Taxonomy" id="143900"/>
    <lineage>
        <taxon>Eukaryota</taxon>
        <taxon>Metazoa</taxon>
        <taxon>Chordata</taxon>
        <taxon>Craniata</taxon>
        <taxon>Vertebrata</taxon>
        <taxon>Euteleostomi</taxon>
        <taxon>Actinopterygii</taxon>
        <taxon>Neopterygii</taxon>
        <taxon>Teleostei</taxon>
        <taxon>Notacanthiformes</taxon>
        <taxon>Halosauridae</taxon>
        <taxon>Aldrovandia</taxon>
    </lineage>
</organism>
<dbReference type="GO" id="GO:0042054">
    <property type="term" value="F:histone methyltransferase activity"/>
    <property type="evidence" value="ECO:0007669"/>
    <property type="project" value="InterPro"/>
</dbReference>
<keyword evidence="6" id="KW-0479">Metal-binding</keyword>
<evidence type="ECO:0008006" key="15">
    <source>
        <dbReference type="Google" id="ProtNLM"/>
    </source>
</evidence>
<dbReference type="Pfam" id="PF00856">
    <property type="entry name" value="SET"/>
    <property type="match status" value="1"/>
</dbReference>
<keyword evidence="3" id="KW-0489">Methyltransferase</keyword>
<keyword evidence="14" id="KW-1185">Reference proteome</keyword>
<proteinExistence type="predicted"/>
<protein>
    <recommendedName>
        <fullName evidence="15">Histone-lysine N-methyltransferase SETMAR</fullName>
    </recommendedName>
</protein>
<feature type="compositionally biased region" description="Basic and acidic residues" evidence="9">
    <location>
        <begin position="253"/>
        <end position="275"/>
    </location>
</feature>
<dbReference type="GO" id="GO:0005634">
    <property type="term" value="C:nucleus"/>
    <property type="evidence" value="ECO:0007669"/>
    <property type="project" value="InterPro"/>
</dbReference>
<evidence type="ECO:0000259" key="11">
    <source>
        <dbReference type="PROSITE" id="PS50867"/>
    </source>
</evidence>
<dbReference type="PANTHER" id="PTHR46223">
    <property type="entry name" value="HISTONE-LYSINE N-METHYLTRANSFERASE SUV39H"/>
    <property type="match status" value="1"/>
</dbReference>
<dbReference type="EMBL" id="JAINUG010000031">
    <property type="protein sequence ID" value="KAJ8409387.1"/>
    <property type="molecule type" value="Genomic_DNA"/>
</dbReference>
<evidence type="ECO:0000256" key="2">
    <source>
        <dbReference type="ARBA" id="ARBA00022454"/>
    </source>
</evidence>
<keyword evidence="5" id="KW-0949">S-adenosyl-L-methionine</keyword>
<dbReference type="InterPro" id="IPR046341">
    <property type="entry name" value="SET_dom_sf"/>
</dbReference>
<comment type="caution">
    <text evidence="13">The sequence shown here is derived from an EMBL/GenBank/DDBJ whole genome shotgun (WGS) entry which is preliminary data.</text>
</comment>
<evidence type="ECO:0000259" key="12">
    <source>
        <dbReference type="PROSITE" id="PS50868"/>
    </source>
</evidence>
<dbReference type="PROSITE" id="PS50867">
    <property type="entry name" value="PRE_SET"/>
    <property type="match status" value="1"/>
</dbReference>
<feature type="domain" description="Pre-SET" evidence="11">
    <location>
        <begin position="54"/>
        <end position="119"/>
    </location>
</feature>
<dbReference type="GO" id="GO:0008270">
    <property type="term" value="F:zinc ion binding"/>
    <property type="evidence" value="ECO:0007669"/>
    <property type="project" value="InterPro"/>
</dbReference>
<evidence type="ECO:0000256" key="5">
    <source>
        <dbReference type="ARBA" id="ARBA00022691"/>
    </source>
</evidence>
<dbReference type="GO" id="GO:0005694">
    <property type="term" value="C:chromosome"/>
    <property type="evidence" value="ECO:0007669"/>
    <property type="project" value="UniProtKB-SubCell"/>
</dbReference>
<dbReference type="SMART" id="SM00468">
    <property type="entry name" value="PreSET"/>
    <property type="match status" value="1"/>
</dbReference>
<dbReference type="InterPro" id="IPR050973">
    <property type="entry name" value="H3K9_Histone-Lys_N-MTase"/>
</dbReference>
<dbReference type="PANTHER" id="PTHR46223:SF3">
    <property type="entry name" value="HISTONE-LYSINE N-METHYLTRANSFERASE SET-23"/>
    <property type="match status" value="1"/>
</dbReference>
<feature type="domain" description="SET" evidence="10">
    <location>
        <begin position="120"/>
        <end position="246"/>
    </location>
</feature>
<dbReference type="InterPro" id="IPR007728">
    <property type="entry name" value="Pre-SET_dom"/>
</dbReference>
<dbReference type="AlphaFoldDB" id="A0AAD7SWC4"/>
<dbReference type="GO" id="GO:0032259">
    <property type="term" value="P:methylation"/>
    <property type="evidence" value="ECO:0007669"/>
    <property type="project" value="UniProtKB-KW"/>
</dbReference>
<evidence type="ECO:0000313" key="13">
    <source>
        <dbReference type="EMBL" id="KAJ8409387.1"/>
    </source>
</evidence>
<dbReference type="SMART" id="SM00317">
    <property type="entry name" value="SET"/>
    <property type="match status" value="1"/>
</dbReference>
<dbReference type="InterPro" id="IPR001214">
    <property type="entry name" value="SET_dom"/>
</dbReference>
<evidence type="ECO:0000256" key="4">
    <source>
        <dbReference type="ARBA" id="ARBA00022679"/>
    </source>
</evidence>
<keyword evidence="4" id="KW-0808">Transferase</keyword>
<dbReference type="CDD" id="cd10544">
    <property type="entry name" value="SET_SETMAR"/>
    <property type="match status" value="1"/>
</dbReference>
<dbReference type="PROSITE" id="PS50280">
    <property type="entry name" value="SET"/>
    <property type="match status" value="1"/>
</dbReference>
<dbReference type="PROSITE" id="PS50868">
    <property type="entry name" value="POST_SET"/>
    <property type="match status" value="1"/>
</dbReference>
<evidence type="ECO:0000259" key="10">
    <source>
        <dbReference type="PROSITE" id="PS50280"/>
    </source>
</evidence>
<dbReference type="SUPFAM" id="SSF82199">
    <property type="entry name" value="SET domain"/>
    <property type="match status" value="1"/>
</dbReference>